<evidence type="ECO:0000313" key="2">
    <source>
        <dbReference type="EMBL" id="KAA9009855.1"/>
    </source>
</evidence>
<comment type="caution">
    <text evidence="2">The sequence shown here is derived from an EMBL/GenBank/DDBJ whole genome shotgun (WGS) entry which is preliminary data.</text>
</comment>
<dbReference type="EMBL" id="VYQE01000001">
    <property type="protein sequence ID" value="KAA9009855.1"/>
    <property type="molecule type" value="Genomic_DNA"/>
</dbReference>
<sequence length="361" mass="38742">MSRFLIAVSALAMLSACGDGQPFFDEQGVEETDGEDGEADSPDTADEDTVDEDGGVENATGDLPPGTSEPSGDRRIVRYEPDGSLIDPVVYNSEDDTIIVNNIPFDGANVYQRGDAVSTLGGYAVYDADVEVPDFLTGEPIDQITPYRALVGMSRNTVDRDGEEVPRTAFAIVRTGGYVEYGFGGFVYSREGGVTLPDDDGEEVFAGQARFTGDYAGMRVFSNRGGLEYTRGEMRLDLDFSDFDGVGAVKGSVTDRRAFDVDGNRLATGPGEDDLKLPNLIIDVQEGFDSNGEVSGGIRSYLTTDTDTLEEYEAGNFYAILAGDTTDADDGGEIVGVLVVESTDPRYDTQVQETGGFILYR</sequence>
<dbReference type="PROSITE" id="PS51257">
    <property type="entry name" value="PROKAR_LIPOPROTEIN"/>
    <property type="match status" value="1"/>
</dbReference>
<protein>
    <submittedName>
        <fullName evidence="2">Uncharacterized protein</fullName>
    </submittedName>
</protein>
<dbReference type="Proteomes" id="UP000326554">
    <property type="component" value="Unassembled WGS sequence"/>
</dbReference>
<name>A0A5J5GP74_9RHOB</name>
<proteinExistence type="predicted"/>
<reference evidence="2 3" key="1">
    <citation type="submission" date="2019-09" db="EMBL/GenBank/DDBJ databases">
        <authorList>
            <person name="Park J.-S."/>
            <person name="Choi H.-J."/>
        </authorList>
    </citation>
    <scope>NUCLEOTIDE SEQUENCE [LARGE SCALE GENOMIC DNA]</scope>
    <source>
        <strain evidence="2 3">176SS1-4</strain>
    </source>
</reference>
<feature type="compositionally biased region" description="Acidic residues" evidence="1">
    <location>
        <begin position="27"/>
        <end position="55"/>
    </location>
</feature>
<evidence type="ECO:0000313" key="3">
    <source>
        <dbReference type="Proteomes" id="UP000326554"/>
    </source>
</evidence>
<organism evidence="2 3">
    <name type="scientific">Histidinibacterium aquaticum</name>
    <dbReference type="NCBI Taxonomy" id="2613962"/>
    <lineage>
        <taxon>Bacteria</taxon>
        <taxon>Pseudomonadati</taxon>
        <taxon>Pseudomonadota</taxon>
        <taxon>Alphaproteobacteria</taxon>
        <taxon>Rhodobacterales</taxon>
        <taxon>Paracoccaceae</taxon>
        <taxon>Histidinibacterium</taxon>
    </lineage>
</organism>
<feature type="region of interest" description="Disordered" evidence="1">
    <location>
        <begin position="22"/>
        <end position="75"/>
    </location>
</feature>
<evidence type="ECO:0000256" key="1">
    <source>
        <dbReference type="SAM" id="MobiDB-lite"/>
    </source>
</evidence>
<dbReference type="AlphaFoldDB" id="A0A5J5GP74"/>
<gene>
    <name evidence="2" type="ORF">F3S47_00865</name>
</gene>
<dbReference type="RefSeq" id="WP_150443340.1">
    <property type="nucleotide sequence ID" value="NZ_VYQE01000001.1"/>
</dbReference>
<accession>A0A5J5GP74</accession>
<keyword evidence="3" id="KW-1185">Reference proteome</keyword>